<feature type="domain" description="HTH marR-type" evidence="1">
    <location>
        <begin position="8"/>
        <end position="140"/>
    </location>
</feature>
<dbReference type="InterPro" id="IPR039422">
    <property type="entry name" value="MarR/SlyA-like"/>
</dbReference>
<dbReference type="InterPro" id="IPR000835">
    <property type="entry name" value="HTH_MarR-typ"/>
</dbReference>
<dbReference type="GO" id="GO:0006950">
    <property type="term" value="P:response to stress"/>
    <property type="evidence" value="ECO:0007669"/>
    <property type="project" value="TreeGrafter"/>
</dbReference>
<dbReference type="RefSeq" id="WP_013175670.1">
    <property type="nucleotide sequence ID" value="NC_014220.1"/>
</dbReference>
<dbReference type="InterPro" id="IPR036390">
    <property type="entry name" value="WH_DNA-bd_sf"/>
</dbReference>
<dbReference type="GO" id="GO:0003700">
    <property type="term" value="F:DNA-binding transcription factor activity"/>
    <property type="evidence" value="ECO:0007669"/>
    <property type="project" value="InterPro"/>
</dbReference>
<dbReference type="HOGENOM" id="CLU_083287_27_8_9"/>
<keyword evidence="3" id="KW-1185">Reference proteome</keyword>
<dbReference type="OrthoDB" id="5461037at2"/>
<dbReference type="PANTHER" id="PTHR33164">
    <property type="entry name" value="TRANSCRIPTIONAL REGULATOR, MARR FAMILY"/>
    <property type="match status" value="1"/>
</dbReference>
<dbReference type="KEGG" id="slp:Slip_1505"/>
<proteinExistence type="predicted"/>
<protein>
    <submittedName>
        <fullName evidence="2">Transcriptional regulator, MarR family</fullName>
    </submittedName>
</protein>
<dbReference type="InterPro" id="IPR036388">
    <property type="entry name" value="WH-like_DNA-bd_sf"/>
</dbReference>
<dbReference type="PROSITE" id="PS50995">
    <property type="entry name" value="HTH_MARR_2"/>
    <property type="match status" value="1"/>
</dbReference>
<sequence length="174" mass="19780">MSESFDKVQELQQILWRVFQRINLYTRKFLSEQGLTMARFIVLQDVNENHPTTMGDIQKRLGMAPATLTGLVDGLVEAGLINRWRKESDRRSVYLAPNPKGQELCRQVFEYRAFILREAVAQGDSLNLDALNENLMALLNGLNVIIRTKGKCRDGADLEGPCCGRDRLGKKRRG</sequence>
<dbReference type="Gene3D" id="1.10.10.10">
    <property type="entry name" value="Winged helix-like DNA-binding domain superfamily/Winged helix DNA-binding domain"/>
    <property type="match status" value="1"/>
</dbReference>
<dbReference type="Proteomes" id="UP000000378">
    <property type="component" value="Chromosome"/>
</dbReference>
<organism evidence="2 3">
    <name type="scientific">Syntrophothermus lipocalidus (strain DSM 12680 / TGB-C1)</name>
    <dbReference type="NCBI Taxonomy" id="643648"/>
    <lineage>
        <taxon>Bacteria</taxon>
        <taxon>Bacillati</taxon>
        <taxon>Bacillota</taxon>
        <taxon>Clostridia</taxon>
        <taxon>Eubacteriales</taxon>
        <taxon>Syntrophomonadaceae</taxon>
        <taxon>Syntrophothermus</taxon>
    </lineage>
</organism>
<accession>D7CNI3</accession>
<evidence type="ECO:0000313" key="3">
    <source>
        <dbReference type="Proteomes" id="UP000000378"/>
    </source>
</evidence>
<evidence type="ECO:0000259" key="1">
    <source>
        <dbReference type="PROSITE" id="PS50995"/>
    </source>
</evidence>
<dbReference type="eggNOG" id="COG1846">
    <property type="taxonomic scope" value="Bacteria"/>
</dbReference>
<gene>
    <name evidence="2" type="ordered locus">Slip_1505</name>
</gene>
<reference evidence="2 3" key="2">
    <citation type="journal article" date="2010" name="Stand. Genomic Sci.">
        <title>Complete genome sequence of Syntrophothermus lipocalidus type strain (TGB-C1).</title>
        <authorList>
            <person name="Djao O.D."/>
            <person name="Zhang X."/>
            <person name="Lucas S."/>
            <person name="Lapidus A."/>
            <person name="Del Rio T.G."/>
            <person name="Nolan M."/>
            <person name="Tice H."/>
            <person name="Cheng J.F."/>
            <person name="Han C."/>
            <person name="Tapia R."/>
            <person name="Goodwin L."/>
            <person name="Pitluck S."/>
            <person name="Liolios K."/>
            <person name="Ivanova N."/>
            <person name="Mavromatis K."/>
            <person name="Mikhailova N."/>
            <person name="Ovchinnikova G."/>
            <person name="Pati A."/>
            <person name="Brambilla E."/>
            <person name="Chen A."/>
            <person name="Palaniappan K."/>
            <person name="Land M."/>
            <person name="Hauser L."/>
            <person name="Chang Y.J."/>
            <person name="Jeffries C.D."/>
            <person name="Rohde M."/>
            <person name="Sikorski J."/>
            <person name="Spring S."/>
            <person name="Goker M."/>
            <person name="Detter J.C."/>
            <person name="Woyke T."/>
            <person name="Bristow J."/>
            <person name="Eisen J.A."/>
            <person name="Markowitz V."/>
            <person name="Hugenholtz P."/>
            <person name="Kyrpides N.C."/>
            <person name="Klenk H.P."/>
        </authorList>
    </citation>
    <scope>NUCLEOTIDE SEQUENCE [LARGE SCALE GENOMIC DNA]</scope>
    <source>
        <strain evidence="3">DSM 12680 / TGB-C1</strain>
    </source>
</reference>
<evidence type="ECO:0000313" key="2">
    <source>
        <dbReference type="EMBL" id="ADI02268.1"/>
    </source>
</evidence>
<dbReference type="SUPFAM" id="SSF46785">
    <property type="entry name" value="Winged helix' DNA-binding domain"/>
    <property type="match status" value="1"/>
</dbReference>
<dbReference type="PANTHER" id="PTHR33164:SF43">
    <property type="entry name" value="HTH-TYPE TRANSCRIPTIONAL REPRESSOR YETL"/>
    <property type="match status" value="1"/>
</dbReference>
<dbReference type="EMBL" id="CP002048">
    <property type="protein sequence ID" value="ADI02268.1"/>
    <property type="molecule type" value="Genomic_DNA"/>
</dbReference>
<dbReference type="Pfam" id="PF01047">
    <property type="entry name" value="MarR"/>
    <property type="match status" value="1"/>
</dbReference>
<name>D7CNI3_SYNLT</name>
<dbReference type="STRING" id="643648.Slip_1505"/>
<dbReference type="AlphaFoldDB" id="D7CNI3"/>
<dbReference type="SMART" id="SM00347">
    <property type="entry name" value="HTH_MARR"/>
    <property type="match status" value="1"/>
</dbReference>
<reference evidence="3" key="1">
    <citation type="journal article" date="2010" name="Stand. Genomic Sci.">
        <title>Complete genome sequence of Syntrophothermus lipocalidus type strain (TGB-C1T).</title>
        <authorList>
            <consortium name="US DOE Joint Genome Institute (JGI-PGF)"/>
            <person name="Djao O."/>
            <person name="Zhang X."/>
            <person name="Lucas S."/>
            <person name="Lapidus A."/>
            <person name="Glavina Del Rio T."/>
            <person name="Nolan M."/>
            <person name="Tice H."/>
            <person name="Cheng J."/>
            <person name="Han C."/>
            <person name="Tapia R."/>
            <person name="Goodwin L."/>
            <person name="Pitluck S."/>
            <person name="Liolios K."/>
            <person name="Ivanova N."/>
            <person name="Mavromatis K."/>
            <person name="Mikhailova N."/>
            <person name="Ovchinnikova G."/>
            <person name="Pati A."/>
            <person name="Brambilla E."/>
            <person name="Chen A."/>
            <person name="Palaniappan K."/>
            <person name="Land M."/>
            <person name="Hauser L."/>
            <person name="Chang Y."/>
            <person name="Jeffries C."/>
            <person name="Rohde M."/>
            <person name="Sikorski J."/>
            <person name="Spring S."/>
            <person name="Goker M."/>
            <person name="Detter J."/>
            <person name="Woyke T."/>
            <person name="Bristow J."/>
            <person name="Eisen J."/>
            <person name="Markowitz V."/>
            <person name="Hugenholtz P."/>
            <person name="Kyrpides N."/>
            <person name="Klenk H."/>
        </authorList>
    </citation>
    <scope>NUCLEOTIDE SEQUENCE [LARGE SCALE GENOMIC DNA]</scope>
    <source>
        <strain evidence="3">DSM 12680 / TGB-C1</strain>
    </source>
</reference>